<dbReference type="EMBL" id="CM039426">
    <property type="protein sequence ID" value="KAI4357828.1"/>
    <property type="molecule type" value="Genomic_DNA"/>
</dbReference>
<name>A0ACB9QAR1_BAUVA</name>
<evidence type="ECO:0000313" key="1">
    <source>
        <dbReference type="EMBL" id="KAI4357828.1"/>
    </source>
</evidence>
<reference evidence="1 2" key="1">
    <citation type="journal article" date="2022" name="DNA Res.">
        <title>Chromosomal-level genome assembly of the orchid tree Bauhinia variegata (Leguminosae; Cercidoideae) supports the allotetraploid origin hypothesis of Bauhinia.</title>
        <authorList>
            <person name="Zhong Y."/>
            <person name="Chen Y."/>
            <person name="Zheng D."/>
            <person name="Pang J."/>
            <person name="Liu Y."/>
            <person name="Luo S."/>
            <person name="Meng S."/>
            <person name="Qian L."/>
            <person name="Wei D."/>
            <person name="Dai S."/>
            <person name="Zhou R."/>
        </authorList>
    </citation>
    <scope>NUCLEOTIDE SEQUENCE [LARGE SCALE GENOMIC DNA]</scope>
    <source>
        <strain evidence="1">BV-YZ2020</strain>
    </source>
</reference>
<dbReference type="Proteomes" id="UP000828941">
    <property type="component" value="Chromosome 1"/>
</dbReference>
<protein>
    <submittedName>
        <fullName evidence="1">Uncharacterized protein</fullName>
    </submittedName>
</protein>
<organism evidence="1 2">
    <name type="scientific">Bauhinia variegata</name>
    <name type="common">Purple orchid tree</name>
    <name type="synonym">Phanera variegata</name>
    <dbReference type="NCBI Taxonomy" id="167791"/>
    <lineage>
        <taxon>Eukaryota</taxon>
        <taxon>Viridiplantae</taxon>
        <taxon>Streptophyta</taxon>
        <taxon>Embryophyta</taxon>
        <taxon>Tracheophyta</taxon>
        <taxon>Spermatophyta</taxon>
        <taxon>Magnoliopsida</taxon>
        <taxon>eudicotyledons</taxon>
        <taxon>Gunneridae</taxon>
        <taxon>Pentapetalae</taxon>
        <taxon>rosids</taxon>
        <taxon>fabids</taxon>
        <taxon>Fabales</taxon>
        <taxon>Fabaceae</taxon>
        <taxon>Cercidoideae</taxon>
        <taxon>Cercideae</taxon>
        <taxon>Bauhiniinae</taxon>
        <taxon>Bauhinia</taxon>
    </lineage>
</organism>
<accession>A0ACB9QAR1</accession>
<sequence>MNAEKRRRDDVKEETDNKREKVEVVREEEVEEFFAILRRIHVAVKYFEKAEGSGRKLTAKKMNSWKPSFQVEDFEKDDGVRDGAVDVDDHNNSRREDLVEESSGLDLNSEPIFEVE</sequence>
<gene>
    <name evidence="1" type="ORF">L6164_001751</name>
</gene>
<keyword evidence="2" id="KW-1185">Reference proteome</keyword>
<proteinExistence type="predicted"/>
<evidence type="ECO:0000313" key="2">
    <source>
        <dbReference type="Proteomes" id="UP000828941"/>
    </source>
</evidence>
<comment type="caution">
    <text evidence="1">The sequence shown here is derived from an EMBL/GenBank/DDBJ whole genome shotgun (WGS) entry which is preliminary data.</text>
</comment>